<evidence type="ECO:0000256" key="2">
    <source>
        <dbReference type="ARBA" id="ARBA00023239"/>
    </source>
</evidence>
<dbReference type="PANTHER" id="PTHR33542">
    <property type="entry name" value="SIROHYDROCHLORIN FERROCHELATASE, CHLOROPLASTIC"/>
    <property type="match status" value="1"/>
</dbReference>
<gene>
    <name evidence="4" type="primary">LOC110755603</name>
</gene>
<dbReference type="GO" id="GO:0016829">
    <property type="term" value="F:lyase activity"/>
    <property type="evidence" value="ECO:0007669"/>
    <property type="project" value="UniProtKB-KW"/>
</dbReference>
<dbReference type="GeneID" id="110755603"/>
<dbReference type="Pfam" id="PF01903">
    <property type="entry name" value="CbiX"/>
    <property type="match status" value="1"/>
</dbReference>
<reference evidence="4" key="1">
    <citation type="submission" date="2025-08" db="UniProtKB">
        <authorList>
            <consortium name="RefSeq"/>
        </authorList>
    </citation>
    <scope>IDENTIFICATION</scope>
</reference>
<name>A0A6P5S6B0_PRUAV</name>
<keyword evidence="1" id="KW-0479">Metal-binding</keyword>
<organism evidence="3 4">
    <name type="scientific">Prunus avium</name>
    <name type="common">Cherry</name>
    <name type="synonym">Cerasus avium</name>
    <dbReference type="NCBI Taxonomy" id="42229"/>
    <lineage>
        <taxon>Eukaryota</taxon>
        <taxon>Viridiplantae</taxon>
        <taxon>Streptophyta</taxon>
        <taxon>Embryophyta</taxon>
        <taxon>Tracheophyta</taxon>
        <taxon>Spermatophyta</taxon>
        <taxon>Magnoliopsida</taxon>
        <taxon>eudicotyledons</taxon>
        <taxon>Gunneridae</taxon>
        <taxon>Pentapetalae</taxon>
        <taxon>rosids</taxon>
        <taxon>fabids</taxon>
        <taxon>Rosales</taxon>
        <taxon>Rosaceae</taxon>
        <taxon>Amygdaloideae</taxon>
        <taxon>Amygdaleae</taxon>
        <taxon>Prunus</taxon>
    </lineage>
</organism>
<evidence type="ECO:0000313" key="4">
    <source>
        <dbReference type="RefSeq" id="XP_021812525.1"/>
    </source>
</evidence>
<proteinExistence type="predicted"/>
<dbReference type="InterPro" id="IPR002762">
    <property type="entry name" value="CbiX-like"/>
</dbReference>
<feature type="non-terminal residue" evidence="4">
    <location>
        <position position="1"/>
    </location>
</feature>
<evidence type="ECO:0000256" key="1">
    <source>
        <dbReference type="ARBA" id="ARBA00022723"/>
    </source>
</evidence>
<sequence length="239" mass="25933">SSEPQTCRLGRYPSALHFSSKSASSSVFIHFVFRCLGYSRTVVYSVLLRNQSSSASEIGTSSSCAVLNFSRSRNSSIRLCMGSGNGGFGQNPNGVGDRDGVIIVDHGSRRKESNLMLNAFVSMFKERTGYLIVEPAHMELVEPSIHVAFNSCVLQGANRVIVSPFFLLPGRHWNQDIPSLTAEAAKEHPGVSYIVTAPLGLHPLLVDVLNDRINHCLSHIAGDAEECSVCVGTNKCQLH</sequence>
<protein>
    <submittedName>
        <fullName evidence="4">Sirohydrochlorin ferrochelatase, chloroplastic</fullName>
    </submittedName>
</protein>
<dbReference type="CDD" id="cd03416">
    <property type="entry name" value="CbiX_SirB_N"/>
    <property type="match status" value="1"/>
</dbReference>
<dbReference type="AlphaFoldDB" id="A0A6P5S6B0"/>
<evidence type="ECO:0000313" key="3">
    <source>
        <dbReference type="Proteomes" id="UP000515124"/>
    </source>
</evidence>
<dbReference type="InterPro" id="IPR050963">
    <property type="entry name" value="Sirohydro_Cobaltochel/CbiX"/>
</dbReference>
<keyword evidence="3" id="KW-1185">Reference proteome</keyword>
<dbReference type="Gene3D" id="3.40.50.1400">
    <property type="match status" value="1"/>
</dbReference>
<accession>A0A6P5S6B0</accession>
<dbReference type="Proteomes" id="UP000515124">
    <property type="component" value="Unplaced"/>
</dbReference>
<dbReference type="KEGG" id="pavi:110755603"/>
<dbReference type="SUPFAM" id="SSF53800">
    <property type="entry name" value="Chelatase"/>
    <property type="match status" value="1"/>
</dbReference>
<dbReference type="PANTHER" id="PTHR33542:SF3">
    <property type="entry name" value="SIROHYDROCHLORIN FERROCHELATASE, CHLOROPLASTIC"/>
    <property type="match status" value="1"/>
</dbReference>
<dbReference type="GO" id="GO:0046872">
    <property type="term" value="F:metal ion binding"/>
    <property type="evidence" value="ECO:0007669"/>
    <property type="project" value="UniProtKB-KW"/>
</dbReference>
<dbReference type="RefSeq" id="XP_021812525.1">
    <property type="nucleotide sequence ID" value="XM_021956833.1"/>
</dbReference>
<keyword evidence="2" id="KW-0456">Lyase</keyword>